<accession>A0ABR1PI05</accession>
<organism evidence="2 3">
    <name type="scientific">Diaporthe eres</name>
    <name type="common">Phomopsis oblonga</name>
    <dbReference type="NCBI Taxonomy" id="83184"/>
    <lineage>
        <taxon>Eukaryota</taxon>
        <taxon>Fungi</taxon>
        <taxon>Dikarya</taxon>
        <taxon>Ascomycota</taxon>
        <taxon>Pezizomycotina</taxon>
        <taxon>Sordariomycetes</taxon>
        <taxon>Sordariomycetidae</taxon>
        <taxon>Diaporthales</taxon>
        <taxon>Diaporthaceae</taxon>
        <taxon>Diaporthe</taxon>
        <taxon>Diaporthe eres species complex</taxon>
    </lineage>
</organism>
<dbReference type="EMBL" id="JAKNSF020000008">
    <property type="protein sequence ID" value="KAK7737124.1"/>
    <property type="molecule type" value="Genomic_DNA"/>
</dbReference>
<proteinExistence type="predicted"/>
<protein>
    <recommendedName>
        <fullName evidence="1">2EXR domain-containing protein</fullName>
    </recommendedName>
</protein>
<evidence type="ECO:0000313" key="3">
    <source>
        <dbReference type="Proteomes" id="UP001430848"/>
    </source>
</evidence>
<dbReference type="Pfam" id="PF20150">
    <property type="entry name" value="2EXR"/>
    <property type="match status" value="1"/>
</dbReference>
<keyword evidence="3" id="KW-1185">Reference proteome</keyword>
<comment type="caution">
    <text evidence="2">The sequence shown here is derived from an EMBL/GenBank/DDBJ whole genome shotgun (WGS) entry which is preliminary data.</text>
</comment>
<name>A0ABR1PI05_DIAER</name>
<dbReference type="Proteomes" id="UP001430848">
    <property type="component" value="Unassembled WGS sequence"/>
</dbReference>
<evidence type="ECO:0000259" key="1">
    <source>
        <dbReference type="Pfam" id="PF20150"/>
    </source>
</evidence>
<evidence type="ECO:0000313" key="2">
    <source>
        <dbReference type="EMBL" id="KAK7737124.1"/>
    </source>
</evidence>
<gene>
    <name evidence="2" type="ORF">SLS63_002915</name>
</gene>
<sequence length="389" mass="44090">MAGNMGFPPVTEADLNFPTGFTKGSPLEARFNIARENFNREYSHLRHTDGHYCATRIDIEPVFHLFPRLPAELRLEVWKQAVKNLPIPKVQEFDFDLAYDPNAAPQGRAGNGLVACFKPKHNRQLAGHRGLLMACIDSREAFLNSGDYHMLPLTYLVDLEVKKTTKKETNESEVFEDYVEKMNTLCDNKYGATESKRTIRIRRVGNTIFRVKKIRPQANDVVRNVTNKYSQANKAFVLVLLPVSFGHTLFLIDKVAETFAYKSVHPTPPPHSMAFGQAAGLEFVHSIKKLALSMNKKAWFRTTLFSDLFATSPDQYQVDPSTPPYSLGALEELSYVSARAVERQGCVGEDLIWTSVPTIAVQQFERLNSPSEGWHVLDLYRLHMNLLNQ</sequence>
<dbReference type="InterPro" id="IPR045518">
    <property type="entry name" value="2EXR"/>
</dbReference>
<reference evidence="2 3" key="1">
    <citation type="submission" date="2024-02" db="EMBL/GenBank/DDBJ databases">
        <title>De novo assembly and annotation of 12 fungi associated with fruit tree decline syndrome in Ontario, Canada.</title>
        <authorList>
            <person name="Sulman M."/>
            <person name="Ellouze W."/>
            <person name="Ilyukhin E."/>
        </authorList>
    </citation>
    <scope>NUCLEOTIDE SEQUENCE [LARGE SCALE GENOMIC DNA]</scope>
    <source>
        <strain evidence="2 3">M169</strain>
    </source>
</reference>
<feature type="domain" description="2EXR" evidence="1">
    <location>
        <begin position="63"/>
        <end position="149"/>
    </location>
</feature>